<evidence type="ECO:0000313" key="4">
    <source>
        <dbReference type="Proteomes" id="UP000487268"/>
    </source>
</evidence>
<comment type="caution">
    <text evidence="3">The sequence shown here is derived from an EMBL/GenBank/DDBJ whole genome shotgun (WGS) entry which is preliminary data.</text>
</comment>
<dbReference type="Proteomes" id="UP000487268">
    <property type="component" value="Unassembled WGS sequence"/>
</dbReference>
<keyword evidence="2" id="KW-0812">Transmembrane</keyword>
<organism evidence="3 4">
    <name type="scientific">Actinomadura macrotermitis</name>
    <dbReference type="NCBI Taxonomy" id="2585200"/>
    <lineage>
        <taxon>Bacteria</taxon>
        <taxon>Bacillati</taxon>
        <taxon>Actinomycetota</taxon>
        <taxon>Actinomycetes</taxon>
        <taxon>Streptosporangiales</taxon>
        <taxon>Thermomonosporaceae</taxon>
        <taxon>Actinomadura</taxon>
    </lineage>
</organism>
<keyword evidence="2" id="KW-1133">Transmembrane helix</keyword>
<gene>
    <name evidence="3" type="ORF">ACRB68_28650</name>
</gene>
<evidence type="ECO:0000256" key="2">
    <source>
        <dbReference type="SAM" id="Phobius"/>
    </source>
</evidence>
<feature type="transmembrane region" description="Helical" evidence="2">
    <location>
        <begin position="139"/>
        <end position="166"/>
    </location>
</feature>
<feature type="transmembrane region" description="Helical" evidence="2">
    <location>
        <begin position="96"/>
        <end position="119"/>
    </location>
</feature>
<accession>A0A7K0BUC2</accession>
<feature type="region of interest" description="Disordered" evidence="1">
    <location>
        <begin position="175"/>
        <end position="203"/>
    </location>
</feature>
<sequence length="203" mass="21914">MPFRVRHLATATALAYAAAPLTIYGLSFTDMFDDGSPQSAVRALTYPASLAAPPGNMLACALAGLLQATAVLTLLRRRSGTWAEPINAFTHHYRRGPLIFWWAYGYAAVYFTVAFWALFTTAQNSESMAAIWLMPLMGPALLLMALPFSTGGLLILAGPAQAWLLWRLLRGRHTATSPTAPPRPQPQPTGPPAHRPTGQRTAG</sequence>
<evidence type="ECO:0000313" key="3">
    <source>
        <dbReference type="EMBL" id="MQY04803.1"/>
    </source>
</evidence>
<evidence type="ECO:0000256" key="1">
    <source>
        <dbReference type="SAM" id="MobiDB-lite"/>
    </source>
</evidence>
<keyword evidence="2" id="KW-0472">Membrane</keyword>
<dbReference type="OrthoDB" id="3483848at2"/>
<dbReference type="RefSeq" id="WP_153532967.1">
    <property type="nucleotide sequence ID" value="NZ_WEGH01000002.1"/>
</dbReference>
<dbReference type="AlphaFoldDB" id="A0A7K0BUC2"/>
<keyword evidence="4" id="KW-1185">Reference proteome</keyword>
<protein>
    <submittedName>
        <fullName evidence="3">Uncharacterized protein</fullName>
    </submittedName>
</protein>
<name>A0A7K0BUC2_9ACTN</name>
<dbReference type="EMBL" id="WEGH01000002">
    <property type="protein sequence ID" value="MQY04803.1"/>
    <property type="molecule type" value="Genomic_DNA"/>
</dbReference>
<proteinExistence type="predicted"/>
<reference evidence="3 4" key="1">
    <citation type="submission" date="2019-10" db="EMBL/GenBank/DDBJ databases">
        <title>Actinomadura rubteroloni sp. nov. and Actinomadura macrotermitis sp. nov., isolated from the gut of fungus growing-termite Macrotermes natalensis.</title>
        <authorList>
            <person name="Benndorf R."/>
            <person name="Martin K."/>
            <person name="Kuefner M."/>
            <person name="De Beer W."/>
            <person name="Kaster A.-K."/>
            <person name="Vollmers J."/>
            <person name="Poulsen M."/>
            <person name="Beemelmanns C."/>
        </authorList>
    </citation>
    <scope>NUCLEOTIDE SEQUENCE [LARGE SCALE GENOMIC DNA]</scope>
    <source>
        <strain evidence="3 4">RB68</strain>
    </source>
</reference>
<feature type="compositionally biased region" description="Pro residues" evidence="1">
    <location>
        <begin position="179"/>
        <end position="194"/>
    </location>
</feature>